<accession>A0ABV6RZ24</accession>
<gene>
    <name evidence="4" type="ORF">ACFFGH_30680</name>
</gene>
<keyword evidence="3" id="KW-0732">Signal</keyword>
<organism evidence="4 5">
    <name type="scientific">Lysobacter korlensis</name>
    <dbReference type="NCBI Taxonomy" id="553636"/>
    <lineage>
        <taxon>Bacteria</taxon>
        <taxon>Pseudomonadati</taxon>
        <taxon>Pseudomonadota</taxon>
        <taxon>Gammaproteobacteria</taxon>
        <taxon>Lysobacterales</taxon>
        <taxon>Lysobacteraceae</taxon>
        <taxon>Lysobacter</taxon>
    </lineage>
</organism>
<sequence>MDRRLRLGAAVTLALGLLAGCAAQPAAPTPQAPSERLAGVWSQLPQSPLPARREPVGAWLDGRFVLVGGWTGPPCPPNADCAPSEDPALRDGAAFDPSITQWATIAEAPAPVSGSNAVVVDGTLYVLTGEPWLEDSPVRLLAYQPADDTWETLPTPPGLYPHLTAAGTRLLAMSGSDEFGVTGDSVFDPHRGAWRPLPDDPLGPSFDRQGVWVDGSLILTARDLVESPGSEKPAVARFARLSDDFTEWTTLPDGEVIGGGAHEVAGLIVFPELGSADGGEVNNWGRHYPFGGILEPSDASWRDLPTPPSGGLAGGILTVADRTLVGGHLLDPRTLEWTVLPTVPGTERQGATVVGGEDAILIWGGATATDNLDDGYLLRVAPAS</sequence>
<evidence type="ECO:0000313" key="4">
    <source>
        <dbReference type="EMBL" id="MFC0682219.1"/>
    </source>
</evidence>
<evidence type="ECO:0000256" key="3">
    <source>
        <dbReference type="SAM" id="SignalP"/>
    </source>
</evidence>
<comment type="caution">
    <text evidence="4">The sequence shown here is derived from an EMBL/GenBank/DDBJ whole genome shotgun (WGS) entry which is preliminary data.</text>
</comment>
<dbReference type="Gene3D" id="2.120.10.80">
    <property type="entry name" value="Kelch-type beta propeller"/>
    <property type="match status" value="2"/>
</dbReference>
<dbReference type="EMBL" id="JBHLTG010000011">
    <property type="protein sequence ID" value="MFC0682219.1"/>
    <property type="molecule type" value="Genomic_DNA"/>
</dbReference>
<protein>
    <recommendedName>
        <fullName evidence="6">Galactose oxidase</fullName>
    </recommendedName>
</protein>
<evidence type="ECO:0000256" key="1">
    <source>
        <dbReference type="ARBA" id="ARBA00022441"/>
    </source>
</evidence>
<keyword evidence="5" id="KW-1185">Reference proteome</keyword>
<name>A0ABV6RZ24_9GAMM</name>
<dbReference type="PANTHER" id="PTHR46344">
    <property type="entry name" value="OS02G0202900 PROTEIN"/>
    <property type="match status" value="1"/>
</dbReference>
<dbReference type="PANTHER" id="PTHR46344:SF27">
    <property type="entry name" value="KELCH REPEAT SUPERFAMILY PROTEIN"/>
    <property type="match status" value="1"/>
</dbReference>
<dbReference type="SUPFAM" id="SSF117281">
    <property type="entry name" value="Kelch motif"/>
    <property type="match status" value="2"/>
</dbReference>
<proteinExistence type="predicted"/>
<feature type="chain" id="PRO_5047341620" description="Galactose oxidase" evidence="3">
    <location>
        <begin position="23"/>
        <end position="384"/>
    </location>
</feature>
<dbReference type="PROSITE" id="PS51257">
    <property type="entry name" value="PROKAR_LIPOPROTEIN"/>
    <property type="match status" value="1"/>
</dbReference>
<evidence type="ECO:0000256" key="2">
    <source>
        <dbReference type="ARBA" id="ARBA00022737"/>
    </source>
</evidence>
<dbReference type="InterPro" id="IPR015915">
    <property type="entry name" value="Kelch-typ_b-propeller"/>
</dbReference>
<dbReference type="Proteomes" id="UP001589896">
    <property type="component" value="Unassembled WGS sequence"/>
</dbReference>
<reference evidence="4 5" key="1">
    <citation type="submission" date="2024-09" db="EMBL/GenBank/DDBJ databases">
        <authorList>
            <person name="Sun Q."/>
            <person name="Mori K."/>
        </authorList>
    </citation>
    <scope>NUCLEOTIDE SEQUENCE [LARGE SCALE GENOMIC DNA]</scope>
    <source>
        <strain evidence="4 5">KCTC 23076</strain>
    </source>
</reference>
<evidence type="ECO:0000313" key="5">
    <source>
        <dbReference type="Proteomes" id="UP001589896"/>
    </source>
</evidence>
<dbReference type="RefSeq" id="WP_386676032.1">
    <property type="nucleotide sequence ID" value="NZ_JBHLTG010000011.1"/>
</dbReference>
<feature type="signal peptide" evidence="3">
    <location>
        <begin position="1"/>
        <end position="22"/>
    </location>
</feature>
<keyword evidence="1" id="KW-0880">Kelch repeat</keyword>
<keyword evidence="2" id="KW-0677">Repeat</keyword>
<evidence type="ECO:0008006" key="6">
    <source>
        <dbReference type="Google" id="ProtNLM"/>
    </source>
</evidence>